<keyword evidence="1" id="KW-0812">Transmembrane</keyword>
<keyword evidence="3" id="KW-1185">Reference proteome</keyword>
<feature type="transmembrane region" description="Helical" evidence="1">
    <location>
        <begin position="42"/>
        <end position="62"/>
    </location>
</feature>
<feature type="transmembrane region" description="Helical" evidence="1">
    <location>
        <begin position="112"/>
        <end position="135"/>
    </location>
</feature>
<proteinExistence type="predicted"/>
<evidence type="ECO:0000256" key="1">
    <source>
        <dbReference type="SAM" id="Phobius"/>
    </source>
</evidence>
<protein>
    <recommendedName>
        <fullName evidence="4">ECF transporter S component</fullName>
    </recommendedName>
</protein>
<keyword evidence="1" id="KW-0472">Membrane</keyword>
<organism evidence="2 3">
    <name type="scientific">Antiquaquibacter soli</name>
    <dbReference type="NCBI Taxonomy" id="3064523"/>
    <lineage>
        <taxon>Bacteria</taxon>
        <taxon>Bacillati</taxon>
        <taxon>Actinomycetota</taxon>
        <taxon>Actinomycetes</taxon>
        <taxon>Micrococcales</taxon>
        <taxon>Microbacteriaceae</taxon>
        <taxon>Antiquaquibacter</taxon>
    </lineage>
</organism>
<sequence length="182" mass="18998">MSRTRVSTRWLLVLGALAAVQAVLIIAFGPIGTALALAGPPLYALAAWVSVLVLAVACHFDLRPGMITLMGLAAAIIAVPFSVLGFLLIPLITLQALAMELAAFAARRLPTWSRAFLVALAGQTASFFMSLVVISPENLVPLMILLIVAARLVGVVALAIASTYVARGLRAAGLERSIEGRA</sequence>
<feature type="transmembrane region" description="Helical" evidence="1">
    <location>
        <begin position="142"/>
        <end position="166"/>
    </location>
</feature>
<feature type="transmembrane region" description="Helical" evidence="1">
    <location>
        <begin position="12"/>
        <end position="36"/>
    </location>
</feature>
<dbReference type="RefSeq" id="WP_305003943.1">
    <property type="nucleotide sequence ID" value="NZ_JAUQUB010000006.1"/>
</dbReference>
<keyword evidence="1" id="KW-1133">Transmembrane helix</keyword>
<evidence type="ECO:0000313" key="2">
    <source>
        <dbReference type="EMBL" id="MDO7883517.1"/>
    </source>
</evidence>
<dbReference type="Proteomes" id="UP001241072">
    <property type="component" value="Unassembled WGS sequence"/>
</dbReference>
<name>A0ABT9BR92_9MICO</name>
<evidence type="ECO:0008006" key="4">
    <source>
        <dbReference type="Google" id="ProtNLM"/>
    </source>
</evidence>
<reference evidence="2 3" key="1">
    <citation type="submission" date="2023-07" db="EMBL/GenBank/DDBJ databases">
        <title>Protaetiibacter sp. nov WY-16 isolated from soil.</title>
        <authorList>
            <person name="Liu B."/>
            <person name="Wan Y."/>
        </authorList>
    </citation>
    <scope>NUCLEOTIDE SEQUENCE [LARGE SCALE GENOMIC DNA]</scope>
    <source>
        <strain evidence="2 3">WY-16</strain>
    </source>
</reference>
<feature type="transmembrane region" description="Helical" evidence="1">
    <location>
        <begin position="69"/>
        <end position="92"/>
    </location>
</feature>
<comment type="caution">
    <text evidence="2">The sequence shown here is derived from an EMBL/GenBank/DDBJ whole genome shotgun (WGS) entry which is preliminary data.</text>
</comment>
<accession>A0ABT9BR92</accession>
<gene>
    <name evidence="2" type="ORF">Q5716_14890</name>
</gene>
<dbReference type="EMBL" id="JAUQUB010000006">
    <property type="protein sequence ID" value="MDO7883517.1"/>
    <property type="molecule type" value="Genomic_DNA"/>
</dbReference>
<evidence type="ECO:0000313" key="3">
    <source>
        <dbReference type="Proteomes" id="UP001241072"/>
    </source>
</evidence>